<keyword evidence="2" id="KW-0067">ATP-binding</keyword>
<evidence type="ECO:0000313" key="4">
    <source>
        <dbReference type="EMBL" id="ACN16118.1"/>
    </source>
</evidence>
<dbReference type="PANTHER" id="PTHR43686">
    <property type="entry name" value="SULFURTRANSFERASE-RELATED"/>
    <property type="match status" value="1"/>
</dbReference>
<evidence type="ECO:0000256" key="2">
    <source>
        <dbReference type="PIRSR" id="PIRSR004976-51"/>
    </source>
</evidence>
<dbReference type="PANTHER" id="PTHR43686:SF1">
    <property type="entry name" value="AMINOTRAN_5 DOMAIN-CONTAINING PROTEIN"/>
    <property type="match status" value="1"/>
</dbReference>
<dbReference type="InterPro" id="IPR014729">
    <property type="entry name" value="Rossmann-like_a/b/a_fold"/>
</dbReference>
<dbReference type="eggNOG" id="COG0037">
    <property type="taxonomic scope" value="Bacteria"/>
</dbReference>
<feature type="binding site" evidence="2">
    <location>
        <position position="38"/>
    </location>
    <ligand>
        <name>ATP</name>
        <dbReference type="ChEBI" id="CHEBI:30616"/>
    </ligand>
</feature>
<gene>
    <name evidence="4" type="ordered locus">HRM2_30350</name>
</gene>
<keyword evidence="5" id="KW-1185">Reference proteome</keyword>
<dbReference type="KEGG" id="dat:HRM2_30350"/>
<dbReference type="PIRSF" id="PIRSF004976">
    <property type="entry name" value="ATPase_YdaO"/>
    <property type="match status" value="1"/>
</dbReference>
<evidence type="ECO:0000256" key="1">
    <source>
        <dbReference type="ARBA" id="ARBA00022679"/>
    </source>
</evidence>
<name>C0QKM8_DESAH</name>
<proteinExistence type="predicted"/>
<dbReference type="InterPro" id="IPR011063">
    <property type="entry name" value="TilS/TtcA_N"/>
</dbReference>
<dbReference type="SUPFAM" id="SSF52402">
    <property type="entry name" value="Adenine nucleotide alpha hydrolases-like"/>
    <property type="match status" value="1"/>
</dbReference>
<keyword evidence="1" id="KW-0808">Transferase</keyword>
<dbReference type="Proteomes" id="UP000000442">
    <property type="component" value="Chromosome"/>
</dbReference>
<keyword evidence="2" id="KW-0547">Nucleotide-binding</keyword>
<feature type="binding site" evidence="2">
    <location>
        <position position="64"/>
    </location>
    <ligand>
        <name>ATP</name>
        <dbReference type="ChEBI" id="CHEBI:30616"/>
    </ligand>
</feature>
<dbReference type="EMBL" id="CP001087">
    <property type="protein sequence ID" value="ACN16118.1"/>
    <property type="molecule type" value="Genomic_DNA"/>
</dbReference>
<dbReference type="Gene3D" id="3.40.50.620">
    <property type="entry name" value="HUPs"/>
    <property type="match status" value="1"/>
</dbReference>
<dbReference type="InterPro" id="IPR035107">
    <property type="entry name" value="tRNA_thiolation_TtcA_Ctu1"/>
</dbReference>
<dbReference type="Pfam" id="PF01171">
    <property type="entry name" value="ATP_bind_3"/>
    <property type="match status" value="1"/>
</dbReference>
<organism evidence="4 5">
    <name type="scientific">Desulforapulum autotrophicum (strain ATCC 43914 / DSM 3382 / VKM B-1955 / HRM2)</name>
    <name type="common">Desulfobacterium autotrophicum</name>
    <dbReference type="NCBI Taxonomy" id="177437"/>
    <lineage>
        <taxon>Bacteria</taxon>
        <taxon>Pseudomonadati</taxon>
        <taxon>Thermodesulfobacteriota</taxon>
        <taxon>Desulfobacteria</taxon>
        <taxon>Desulfobacterales</taxon>
        <taxon>Desulfobacteraceae</taxon>
        <taxon>Desulforapulum</taxon>
    </lineage>
</organism>
<feature type="binding site" evidence="2">
    <location>
        <position position="134"/>
    </location>
    <ligand>
        <name>ATP</name>
        <dbReference type="ChEBI" id="CHEBI:30616"/>
    </ligand>
</feature>
<evidence type="ECO:0000313" key="5">
    <source>
        <dbReference type="Proteomes" id="UP000000442"/>
    </source>
</evidence>
<dbReference type="AlphaFoldDB" id="C0QKM8"/>
<dbReference type="GO" id="GO:0005524">
    <property type="term" value="F:ATP binding"/>
    <property type="evidence" value="ECO:0007669"/>
    <property type="project" value="UniProtKB-KW"/>
</dbReference>
<evidence type="ECO:0000259" key="3">
    <source>
        <dbReference type="Pfam" id="PF01171"/>
    </source>
</evidence>
<protein>
    <submittedName>
        <fullName evidence="4">ATPase</fullName>
    </submittedName>
</protein>
<dbReference type="CDD" id="cd24138">
    <property type="entry name" value="TtcA-like"/>
    <property type="match status" value="1"/>
</dbReference>
<sequence>MLQGVYKKVNRSLGKAVHDYGMISPGDRIVVGVSGGMDSLTLLRMLVDLKKKAPLDFHLVPVYVDPGFEPSFAGDLKAYVEFHLGPLMVERTDHGIVAHSDENQENPCFLCSRLRRKRLFEIARDQGCNTIALGHNKDDLIETLFINMFYSGAIGTMKPCQSFFDGTLEIIRPLAYVEKRRIVSLSESLGFPAFKNPCPSDGFTKRTAVRHMLEGLYAENPHIKGNIFKAMGRVKMDYLLKQTL</sequence>
<feature type="binding site" evidence="2">
    <location>
        <position position="139"/>
    </location>
    <ligand>
        <name>ATP</name>
        <dbReference type="ChEBI" id="CHEBI:30616"/>
    </ligand>
</feature>
<feature type="domain" description="tRNA(Ile)-lysidine/2-thiocytidine synthase N-terminal" evidence="3">
    <location>
        <begin position="29"/>
        <end position="211"/>
    </location>
</feature>
<feature type="binding site" evidence="2">
    <location>
        <begin position="32"/>
        <end position="34"/>
    </location>
    <ligand>
        <name>ATP</name>
        <dbReference type="ChEBI" id="CHEBI:30616"/>
    </ligand>
</feature>
<dbReference type="GO" id="GO:0008033">
    <property type="term" value="P:tRNA processing"/>
    <property type="evidence" value="ECO:0007669"/>
    <property type="project" value="InterPro"/>
</dbReference>
<dbReference type="HOGENOM" id="CLU_026481_5_2_7"/>
<dbReference type="GO" id="GO:0016740">
    <property type="term" value="F:transferase activity"/>
    <property type="evidence" value="ECO:0007669"/>
    <property type="project" value="UniProtKB-KW"/>
</dbReference>
<dbReference type="STRING" id="177437.HRM2_30350"/>
<dbReference type="OrthoDB" id="9801054at2"/>
<reference evidence="4 5" key="1">
    <citation type="journal article" date="2009" name="Environ. Microbiol.">
        <title>Genome sequence of Desulfobacterium autotrophicum HRM2, a marine sulfate reducer oxidizing organic carbon completely to carbon dioxide.</title>
        <authorList>
            <person name="Strittmatter A.W."/>
            <person name="Liesegang H."/>
            <person name="Rabus R."/>
            <person name="Decker I."/>
            <person name="Amann J."/>
            <person name="Andres S."/>
            <person name="Henne A."/>
            <person name="Fricke W.F."/>
            <person name="Martinez-Arias R."/>
            <person name="Bartels D."/>
            <person name="Goesmann A."/>
            <person name="Krause L."/>
            <person name="Puehler A."/>
            <person name="Klenk H.P."/>
            <person name="Richter M."/>
            <person name="Schuler M."/>
            <person name="Gloeckner F.O."/>
            <person name="Meyerdierks A."/>
            <person name="Gottschalk G."/>
            <person name="Amann R."/>
        </authorList>
    </citation>
    <scope>NUCLEOTIDE SEQUENCE [LARGE SCALE GENOMIC DNA]</scope>
    <source>
        <strain evidence="5">ATCC 43914 / DSM 3382 / HRM2</strain>
    </source>
</reference>
<accession>C0QKM8</accession>